<dbReference type="Pfam" id="PF03629">
    <property type="entry name" value="SASA"/>
    <property type="match status" value="1"/>
</dbReference>
<feature type="chain" id="PRO_5023889940" evidence="2">
    <location>
        <begin position="22"/>
        <end position="473"/>
    </location>
</feature>
<dbReference type="RefSeq" id="WP_150413762.1">
    <property type="nucleotide sequence ID" value="NZ_VYQF01000001.1"/>
</dbReference>
<dbReference type="SUPFAM" id="SSF52266">
    <property type="entry name" value="SGNH hydrolase"/>
    <property type="match status" value="1"/>
</dbReference>
<keyword evidence="1" id="KW-0378">Hydrolase</keyword>
<dbReference type="GO" id="GO:0005975">
    <property type="term" value="P:carbohydrate metabolic process"/>
    <property type="evidence" value="ECO:0007669"/>
    <property type="project" value="TreeGrafter"/>
</dbReference>
<sequence length="473" mass="52694">MKKFTIAFFSIVICSTFFLHAKADVRLPAVISNHMVLQQNTYVNIWGWSEPGEKIIISPSWDTTSYTTSGSPEAKWILKIKTPIAGGPYSLTIKGNNKIVIDDVLIGEVWACSGQSNMEMSYSWGIKQYTNDIEKSANQSIRLFHVPKLTAAFPQDDLKGYWVVCNPEDLKTFSLAGYFFGQKLHEVLSVPVGLIEASWGGTPAEVWTPKDSVDNNAVLKKAADSLKPSKGWPIKPSVTFNAMISPITNYNIAGVIWYQGESNVGTASTYHQLFSTMIKSWRTAWQTDFPFYFVQIAPFSGYGSGSAALLQEAQTNTLDVPNTGMVVITDLVNDLKDIHPKDKKDVGYRLANLALSQTYGKTNFPYKYPMLKSMHVKRNRVTIYFTNANDGLKSKGDTINGFYIAGADKIFLPATAKITGNTVEVWNENIKNPVAVRFDFTNSSIAELFNKEGLPVNLFRTDNWDNVNTINSK</sequence>
<dbReference type="GO" id="GO:0001681">
    <property type="term" value="F:sialate O-acetylesterase activity"/>
    <property type="evidence" value="ECO:0007669"/>
    <property type="project" value="InterPro"/>
</dbReference>
<dbReference type="EMBL" id="VYQF01000001">
    <property type="protein sequence ID" value="KAA9041642.1"/>
    <property type="molecule type" value="Genomic_DNA"/>
</dbReference>
<dbReference type="InterPro" id="IPR036514">
    <property type="entry name" value="SGNH_hydro_sf"/>
</dbReference>
<dbReference type="PANTHER" id="PTHR22901">
    <property type="entry name" value="SIALATE O-ACETYLESTERASE"/>
    <property type="match status" value="1"/>
</dbReference>
<evidence type="ECO:0000256" key="1">
    <source>
        <dbReference type="ARBA" id="ARBA00022801"/>
    </source>
</evidence>
<feature type="signal peptide" evidence="2">
    <location>
        <begin position="1"/>
        <end position="21"/>
    </location>
</feature>
<dbReference type="AlphaFoldDB" id="A0A5J5IQ27"/>
<reference evidence="4 5" key="1">
    <citation type="submission" date="2019-09" db="EMBL/GenBank/DDBJ databases">
        <title>Draft genome sequence of Ginsengibacter sp. BR5-29.</title>
        <authorList>
            <person name="Im W.-T."/>
        </authorList>
    </citation>
    <scope>NUCLEOTIDE SEQUENCE [LARGE SCALE GENOMIC DNA]</scope>
    <source>
        <strain evidence="4 5">BR5-29</strain>
    </source>
</reference>
<dbReference type="Gene3D" id="3.40.50.1110">
    <property type="entry name" value="SGNH hydrolase"/>
    <property type="match status" value="1"/>
</dbReference>
<keyword evidence="2" id="KW-0732">Signal</keyword>
<dbReference type="PANTHER" id="PTHR22901:SF0">
    <property type="entry name" value="SIALATE O-ACETYLESTERASE"/>
    <property type="match status" value="1"/>
</dbReference>
<dbReference type="InterPro" id="IPR005181">
    <property type="entry name" value="SASA"/>
</dbReference>
<proteinExistence type="predicted"/>
<dbReference type="InterPro" id="IPR039329">
    <property type="entry name" value="SIAE"/>
</dbReference>
<feature type="domain" description="Sialate O-acetylesterase" evidence="3">
    <location>
        <begin position="108"/>
        <end position="353"/>
    </location>
</feature>
<keyword evidence="5" id="KW-1185">Reference proteome</keyword>
<comment type="caution">
    <text evidence="4">The sequence shown here is derived from an EMBL/GenBank/DDBJ whole genome shotgun (WGS) entry which is preliminary data.</text>
</comment>
<evidence type="ECO:0000256" key="2">
    <source>
        <dbReference type="SAM" id="SignalP"/>
    </source>
</evidence>
<evidence type="ECO:0000313" key="4">
    <source>
        <dbReference type="EMBL" id="KAA9041642.1"/>
    </source>
</evidence>
<gene>
    <name evidence="4" type="ORF">FW778_06365</name>
</gene>
<evidence type="ECO:0000313" key="5">
    <source>
        <dbReference type="Proteomes" id="UP000326903"/>
    </source>
</evidence>
<name>A0A5J5IQ27_9BACT</name>
<protein>
    <submittedName>
        <fullName evidence="4">Sialate O-acetylesterase</fullName>
    </submittedName>
</protein>
<dbReference type="Proteomes" id="UP000326903">
    <property type="component" value="Unassembled WGS sequence"/>
</dbReference>
<organism evidence="4 5">
    <name type="scientific">Ginsengibacter hankyongi</name>
    <dbReference type="NCBI Taxonomy" id="2607284"/>
    <lineage>
        <taxon>Bacteria</taxon>
        <taxon>Pseudomonadati</taxon>
        <taxon>Bacteroidota</taxon>
        <taxon>Chitinophagia</taxon>
        <taxon>Chitinophagales</taxon>
        <taxon>Chitinophagaceae</taxon>
        <taxon>Ginsengibacter</taxon>
    </lineage>
</organism>
<evidence type="ECO:0000259" key="3">
    <source>
        <dbReference type="Pfam" id="PF03629"/>
    </source>
</evidence>
<accession>A0A5J5IQ27</accession>